<proteinExistence type="predicted"/>
<protein>
    <recommendedName>
        <fullName evidence="2">T4 RNA ligase 1-like N-terminal domain-containing protein</fullName>
    </recommendedName>
</protein>
<organism evidence="1">
    <name type="scientific">viral metagenome</name>
    <dbReference type="NCBI Taxonomy" id="1070528"/>
    <lineage>
        <taxon>unclassified sequences</taxon>
        <taxon>metagenomes</taxon>
        <taxon>organismal metagenomes</taxon>
    </lineage>
</organism>
<reference evidence="1" key="1">
    <citation type="journal article" date="2020" name="Nature">
        <title>Giant virus diversity and host interactions through global metagenomics.</title>
        <authorList>
            <person name="Schulz F."/>
            <person name="Roux S."/>
            <person name="Paez-Espino D."/>
            <person name="Jungbluth S."/>
            <person name="Walsh D.A."/>
            <person name="Denef V.J."/>
            <person name="McMahon K.D."/>
            <person name="Konstantinidis K.T."/>
            <person name="Eloe-Fadrosh E.A."/>
            <person name="Kyrpides N.C."/>
            <person name="Woyke T."/>
        </authorList>
    </citation>
    <scope>NUCLEOTIDE SEQUENCE</scope>
    <source>
        <strain evidence="1">GVMAG-M-3300023179-114</strain>
    </source>
</reference>
<accession>A0A6C0E187</accession>
<dbReference type="EMBL" id="MN739721">
    <property type="protein sequence ID" value="QHT22896.1"/>
    <property type="molecule type" value="Genomic_DNA"/>
</dbReference>
<evidence type="ECO:0008006" key="2">
    <source>
        <dbReference type="Google" id="ProtNLM"/>
    </source>
</evidence>
<evidence type="ECO:0000313" key="1">
    <source>
        <dbReference type="EMBL" id="QHT22896.1"/>
    </source>
</evidence>
<name>A0A6C0E187_9ZZZZ</name>
<sequence length="426" mass="50226">MYMIKTNVQRFKDNFLIMIIYIHRMPYYDLCQIPEFTNILNKKELVNSKLNAIQYSTKSNQTYTIVRYDKEILCQDLIPSYGLFRSVIINNSNKVVSFAPPKSLSYEAFLEKNTEKNNSIVAEEFVEGTMINLFWDPMVGLNGSWEIATRNTVGANVSFYKNGLTFNSMFLEACKENALDISVLDKKYCYSFVLQHPENRIVVPFKKVQLYLVEIYHIVNTEETVTVDIVDITTFFNYGFAGSSVRLPEVYYFDSYTELKDKYASLNTSYDILGVVIKDMHTGLRCKIRNPVYEDVRHLKGNHPKLQYQYLSLRQQGKVKEYLAYYPEHKKFFSNVRDQLHAFTETLFQNYIKCYIKKEQELKTFPSQFKTHMFKLHEIYRNELKPANLYVTNTVSIKYVNSLHPSQQMFALNYPMRKRLVDFINL</sequence>
<dbReference type="AlphaFoldDB" id="A0A6C0E187"/>